<reference evidence="3" key="1">
    <citation type="submission" date="2021-01" db="EMBL/GenBank/DDBJ databases">
        <authorList>
            <person name="Corre E."/>
            <person name="Pelletier E."/>
            <person name="Niang G."/>
            <person name="Scheremetjew M."/>
            <person name="Finn R."/>
            <person name="Kale V."/>
            <person name="Holt S."/>
            <person name="Cochrane G."/>
            <person name="Meng A."/>
            <person name="Brown T."/>
            <person name="Cohen L."/>
        </authorList>
    </citation>
    <scope>NUCLEOTIDE SEQUENCE</scope>
    <source>
        <strain evidence="3">SoJaBio B1-5/56/2</strain>
    </source>
</reference>
<feature type="domain" description="Amidase" evidence="2">
    <location>
        <begin position="43"/>
        <end position="501"/>
    </location>
</feature>
<dbReference type="SUPFAM" id="SSF75304">
    <property type="entry name" value="Amidase signature (AS) enzymes"/>
    <property type="match status" value="1"/>
</dbReference>
<gene>
    <name evidence="3" type="ORF">NAES01612_LOCUS22082</name>
</gene>
<feature type="signal peptide" evidence="1">
    <location>
        <begin position="1"/>
        <end position="17"/>
    </location>
</feature>
<proteinExistence type="predicted"/>
<dbReference type="AlphaFoldDB" id="A0A7S4PCD2"/>
<dbReference type="InterPro" id="IPR023631">
    <property type="entry name" value="Amidase_dom"/>
</dbReference>
<dbReference type="Pfam" id="PF01425">
    <property type="entry name" value="Amidase"/>
    <property type="match status" value="1"/>
</dbReference>
<protein>
    <recommendedName>
        <fullName evidence="2">Amidase domain-containing protein</fullName>
    </recommendedName>
</protein>
<dbReference type="InterPro" id="IPR036928">
    <property type="entry name" value="AS_sf"/>
</dbReference>
<name>A0A7S4PCD2_9EUKA</name>
<evidence type="ECO:0000259" key="2">
    <source>
        <dbReference type="Pfam" id="PF01425"/>
    </source>
</evidence>
<dbReference type="Gene3D" id="3.90.1300.10">
    <property type="entry name" value="Amidase signature (AS) domain"/>
    <property type="match status" value="1"/>
</dbReference>
<dbReference type="PANTHER" id="PTHR42678:SF34">
    <property type="entry name" value="OS04G0183300 PROTEIN"/>
    <property type="match status" value="1"/>
</dbReference>
<dbReference type="PANTHER" id="PTHR42678">
    <property type="entry name" value="AMIDASE"/>
    <property type="match status" value="1"/>
</dbReference>
<dbReference type="EMBL" id="HBKR01033656">
    <property type="protein sequence ID" value="CAE2330842.1"/>
    <property type="molecule type" value="Transcribed_RNA"/>
</dbReference>
<evidence type="ECO:0000256" key="1">
    <source>
        <dbReference type="SAM" id="SignalP"/>
    </source>
</evidence>
<organism evidence="3">
    <name type="scientific">Paramoeba aestuarina</name>
    <dbReference type="NCBI Taxonomy" id="180227"/>
    <lineage>
        <taxon>Eukaryota</taxon>
        <taxon>Amoebozoa</taxon>
        <taxon>Discosea</taxon>
        <taxon>Flabellinia</taxon>
        <taxon>Dactylopodida</taxon>
        <taxon>Paramoebidae</taxon>
        <taxon>Paramoeba</taxon>
    </lineage>
</organism>
<sequence>MKRYLLVASLLFLGVMSFQVYESTVNDIKNAFQTGELQSCQQLVSLFEDRIDAYEPTLNAFISINTNAQSDAAALDNLTQEEKASKPLWCIPFVAKDNYATSSKEFDLPTTVGSIYLKDQYTEVNAYMVQRLLDAGGVLMGKTNMAEFAISGSNTNSSVAGQTRNAYDLTKSPEGSSGGTATAVAASFCVLGLGTDTQGSIQNPASVQSLVGLRSTTAMLDWEGIFPALDFQDVGGPITRSVSDLSYAMQAIDSGKPAGVFFYPTPLYPVNPPQQSLPLDGVRIGFMNSTINPAKFSDHMVDPQVQEGMNQMINDLKTLGATVVILKGVADRSHLSTFNDNIGLECGCSEEKASINYYLEHRVTPSSPAHNWVEFLDGLSNDSAEPDSIIKSMNLVNKCALHDYTAVYFKTCQNYHFYKTALARWLEENLEKENLDGYLYASMMETAQTIGTSMPASFSFLSAYSTLPALVIQAGTSTSVDPPMPFGASLMARRYQEKQLLDWAIALEALHNHRQAPDTYAPPL</sequence>
<feature type="chain" id="PRO_5031429216" description="Amidase domain-containing protein" evidence="1">
    <location>
        <begin position="18"/>
        <end position="524"/>
    </location>
</feature>
<accession>A0A7S4PCD2</accession>
<keyword evidence="1" id="KW-0732">Signal</keyword>
<evidence type="ECO:0000313" key="3">
    <source>
        <dbReference type="EMBL" id="CAE2330842.1"/>
    </source>
</evidence>